<protein>
    <submittedName>
        <fullName evidence="2">Cysteine-rich motor neuron 1 protein isoform X4</fullName>
    </submittedName>
</protein>
<gene>
    <name evidence="2" type="primary">CRIM1</name>
</gene>
<proteinExistence type="predicted"/>
<evidence type="ECO:0000313" key="2">
    <source>
        <dbReference type="RefSeq" id="XP_045142976.1"/>
    </source>
</evidence>
<organism evidence="1 2">
    <name type="scientific">Echinops telfairi</name>
    <name type="common">Lesser hedgehog tenrec</name>
    <dbReference type="NCBI Taxonomy" id="9371"/>
    <lineage>
        <taxon>Eukaryota</taxon>
        <taxon>Metazoa</taxon>
        <taxon>Chordata</taxon>
        <taxon>Craniata</taxon>
        <taxon>Vertebrata</taxon>
        <taxon>Euteleostomi</taxon>
        <taxon>Mammalia</taxon>
        <taxon>Eutheria</taxon>
        <taxon>Afrotheria</taxon>
        <taxon>Tenrecidae</taxon>
        <taxon>Tenrecinae</taxon>
        <taxon>Echinops</taxon>
    </lineage>
</organism>
<keyword evidence="1" id="KW-1185">Reference proteome</keyword>
<accession>A0AC55CU03</accession>
<dbReference type="Proteomes" id="UP000694863">
    <property type="component" value="Unplaced"/>
</dbReference>
<reference evidence="2" key="1">
    <citation type="submission" date="2025-08" db="UniProtKB">
        <authorList>
            <consortium name="RefSeq"/>
        </authorList>
    </citation>
    <scope>IDENTIFICATION</scope>
</reference>
<dbReference type="RefSeq" id="XP_045142976.1">
    <property type="nucleotide sequence ID" value="XM_045287041.1"/>
</dbReference>
<sequence length="713" mass="79800">MEARTGKHTWREWPHHSGSQDENWDEDQLLGFEPCNENLISGCNIINGKCECDTVRTCNNPFEFLRKDMCLSALKRIEETKPACVYNNVEYYDGDMFRMDNCRFCRCQGGVSICFTAQCGEVNCERYYVPEGECCPVCEDPVYPFNKPAGCFASEQIRAHGDRWREDDCTFCQCINGESHCVATACGQSCMNPVKVPGECCPVCEEPTYITIDPPACGELSNCTLTEKDCTYGFKLDHNGCRICHCKNRQELCTSLKQGCTLDCPFGFQTDSHNCEICLCRPRPKKCKPVICDKHCPLGYLKNKHGCDICRCRKCPEPPCSKICPLGFQQDSHGCVLCKCREVPASAGPPVLSGTCLSMDGHHHKNEESWHDGCRECYCHNGREMCALITCSVPACGNPTIHPGQCCPSCSDVPLQPPASRNDSVPSYCKNDEGDIFLAAESWKPDVCTSCVCMDSIISCYSESCPSVSCERPVLRKGQCCPYCIEDTIPKKVVCHFSGKAYADEERWDLDSCTHCYCLQGQTLCSTVSCPSLPCVEPINVEGSCCPMCPEMYVPEPTNVPIEKTHHRGEIELQAPMWPTSSENDIVHLPRDMGHLQVDYRENNRLPQSGDSALDSITSVVVPVIICLSLIVAFLLVNQKKQWVPLLCWYRTPTKPSSFNNQLVSVDCKKGTRVQVDSSQRMLRIAEPDARFSGFYSMQKQNQLQADNFYQTV</sequence>
<evidence type="ECO:0000313" key="1">
    <source>
        <dbReference type="Proteomes" id="UP000694863"/>
    </source>
</evidence>
<name>A0AC55CU03_ECHTE</name>